<feature type="domain" description="Phospholipase/carboxylesterase/thioesterase" evidence="3">
    <location>
        <begin position="28"/>
        <end position="212"/>
    </location>
</feature>
<dbReference type="InterPro" id="IPR029058">
    <property type="entry name" value="AB_hydrolase_fold"/>
</dbReference>
<dbReference type="InterPro" id="IPR003140">
    <property type="entry name" value="PLipase/COase/thioEstase"/>
</dbReference>
<dbReference type="PANTHER" id="PTHR10655">
    <property type="entry name" value="LYSOPHOSPHOLIPASE-RELATED"/>
    <property type="match status" value="1"/>
</dbReference>
<dbReference type="OrthoDB" id="822427at2"/>
<keyword evidence="5" id="KW-1185">Reference proteome</keyword>
<gene>
    <name evidence="4" type="ORF">GA0111570_10355</name>
</gene>
<evidence type="ECO:0000313" key="4">
    <source>
        <dbReference type="EMBL" id="SDB80736.1"/>
    </source>
</evidence>
<dbReference type="EMBL" id="FMYF01000003">
    <property type="protein sequence ID" value="SDB80736.1"/>
    <property type="molecule type" value="Genomic_DNA"/>
</dbReference>
<keyword evidence="2" id="KW-0378">Hydrolase</keyword>
<evidence type="ECO:0000313" key="5">
    <source>
        <dbReference type="Proteomes" id="UP000199086"/>
    </source>
</evidence>
<evidence type="ECO:0000256" key="2">
    <source>
        <dbReference type="ARBA" id="ARBA00022801"/>
    </source>
</evidence>
<evidence type="ECO:0000256" key="1">
    <source>
        <dbReference type="ARBA" id="ARBA00006499"/>
    </source>
</evidence>
<accession>A0A1G6GHT1</accession>
<dbReference type="PANTHER" id="PTHR10655:SF17">
    <property type="entry name" value="LYSOPHOSPHOLIPASE-LIKE PROTEIN 1"/>
    <property type="match status" value="1"/>
</dbReference>
<dbReference type="GO" id="GO:0016787">
    <property type="term" value="F:hydrolase activity"/>
    <property type="evidence" value="ECO:0007669"/>
    <property type="project" value="UniProtKB-KW"/>
</dbReference>
<dbReference type="InterPro" id="IPR050565">
    <property type="entry name" value="LYPA1-2/EST-like"/>
</dbReference>
<comment type="similarity">
    <text evidence="1">Belongs to the AB hydrolase superfamily. AB hydrolase 2 family.</text>
</comment>
<sequence length="225" mass="23688">MDVMTQSWPDLAPIRTVVGPRAEGPDGRPLLLLLHGYGSNENDLPGIVAHLGQGWDWVSPRGPYDIPGGGAAWFPISVPGRPERGPVEAALAGLLAWLDQTVDGQPVVPIGFSQGGMMVTELLRARPDTFPAGVVLSGFVAPGTSPGDARLAGRKVPLFYGRGAEDRGMIPAEAFERTEDWAREHADATIKVYPGLAHSIAVEELADVAAFLGGLGLDAVAPSER</sequence>
<dbReference type="Proteomes" id="UP000199086">
    <property type="component" value="Unassembled WGS sequence"/>
</dbReference>
<dbReference type="Gene3D" id="3.40.50.1820">
    <property type="entry name" value="alpha/beta hydrolase"/>
    <property type="match status" value="1"/>
</dbReference>
<protein>
    <submittedName>
        <fullName evidence="4">Phospholipase/carboxylesterase</fullName>
    </submittedName>
</protein>
<dbReference type="SUPFAM" id="SSF53474">
    <property type="entry name" value="alpha/beta-Hydrolases"/>
    <property type="match status" value="1"/>
</dbReference>
<name>A0A1G6GHT1_9ACTN</name>
<organism evidence="4 5">
    <name type="scientific">Raineyella antarctica</name>
    <dbReference type="NCBI Taxonomy" id="1577474"/>
    <lineage>
        <taxon>Bacteria</taxon>
        <taxon>Bacillati</taxon>
        <taxon>Actinomycetota</taxon>
        <taxon>Actinomycetes</taxon>
        <taxon>Propionibacteriales</taxon>
        <taxon>Propionibacteriaceae</taxon>
        <taxon>Raineyella</taxon>
    </lineage>
</organism>
<reference evidence="4 5" key="1">
    <citation type="submission" date="2016-06" db="EMBL/GenBank/DDBJ databases">
        <authorList>
            <person name="Olsen C.W."/>
            <person name="Carey S."/>
            <person name="Hinshaw L."/>
            <person name="Karasin A.I."/>
        </authorList>
    </citation>
    <scope>NUCLEOTIDE SEQUENCE [LARGE SCALE GENOMIC DNA]</scope>
    <source>
        <strain evidence="4 5">LZ-22</strain>
    </source>
</reference>
<dbReference type="AlphaFoldDB" id="A0A1G6GHT1"/>
<dbReference type="Pfam" id="PF02230">
    <property type="entry name" value="Abhydrolase_2"/>
    <property type="match status" value="1"/>
</dbReference>
<evidence type="ECO:0000259" key="3">
    <source>
        <dbReference type="Pfam" id="PF02230"/>
    </source>
</evidence>
<proteinExistence type="inferred from homology"/>
<dbReference type="STRING" id="1577474.GA0111570_10355"/>